<dbReference type="InterPro" id="IPR011579">
    <property type="entry name" value="ATPase_dom"/>
</dbReference>
<dbReference type="GeneID" id="68865843"/>
<dbReference type="RefSeq" id="WP_229572022.1">
    <property type="nucleotide sequence ID" value="NZ_AP025226.1"/>
</dbReference>
<accession>A0AAQ4CQK0</accession>
<dbReference type="KEGG" id="scas:SACC_10980"/>
<dbReference type="Proteomes" id="UP001319921">
    <property type="component" value="Chromosome"/>
</dbReference>
<evidence type="ECO:0000313" key="4">
    <source>
        <dbReference type="Proteomes" id="UP001319921"/>
    </source>
</evidence>
<dbReference type="GO" id="GO:0005524">
    <property type="term" value="F:ATP binding"/>
    <property type="evidence" value="ECO:0007669"/>
    <property type="project" value="InterPro"/>
</dbReference>
<dbReference type="Gene3D" id="3.40.50.300">
    <property type="entry name" value="P-loop containing nucleotide triphosphate hydrolases"/>
    <property type="match status" value="1"/>
</dbReference>
<dbReference type="PANTHER" id="PTHR34301">
    <property type="entry name" value="DNA-BINDING PROTEIN-RELATED"/>
    <property type="match status" value="1"/>
</dbReference>
<feature type="domain" description="MCM C-terminal" evidence="2">
    <location>
        <begin position="284"/>
        <end position="336"/>
    </location>
</feature>
<dbReference type="InterPro" id="IPR027417">
    <property type="entry name" value="P-loop_NTPase"/>
</dbReference>
<gene>
    <name evidence="3" type="ORF">SACC_10980</name>
</gene>
<dbReference type="Gene3D" id="1.10.10.10">
    <property type="entry name" value="Winged helix-like DNA-binding domain superfamily/Winged helix DNA-binding domain"/>
    <property type="match status" value="1"/>
</dbReference>
<protein>
    <submittedName>
        <fullName evidence="3">ATPase</fullName>
    </submittedName>
</protein>
<keyword evidence="4" id="KW-1185">Reference proteome</keyword>
<reference evidence="3 4" key="1">
    <citation type="journal article" date="2022" name="Microbiol. Resour. Announc.">
        <title>Complete Genome Sequence of the Hyperthermophilic and Acidophilic Archaeon Saccharolobus caldissimus Strain HS-3T.</title>
        <authorList>
            <person name="Sakai H.D."/>
            <person name="Kurosawa N."/>
        </authorList>
    </citation>
    <scope>NUCLEOTIDE SEQUENCE [LARGE SCALE GENOMIC DNA]</scope>
    <source>
        <strain evidence="3 4">JCM32116</strain>
    </source>
</reference>
<evidence type="ECO:0000313" key="3">
    <source>
        <dbReference type="EMBL" id="BDB98081.1"/>
    </source>
</evidence>
<dbReference type="AlphaFoldDB" id="A0AAQ4CQK0"/>
<dbReference type="InterPro" id="IPR036388">
    <property type="entry name" value="WH-like_DNA-bd_sf"/>
</dbReference>
<dbReference type="EMBL" id="AP025226">
    <property type="protein sequence ID" value="BDB98081.1"/>
    <property type="molecule type" value="Genomic_DNA"/>
</dbReference>
<organism evidence="3 4">
    <name type="scientific">Saccharolobus caldissimus</name>
    <dbReference type="NCBI Taxonomy" id="1702097"/>
    <lineage>
        <taxon>Archaea</taxon>
        <taxon>Thermoproteota</taxon>
        <taxon>Thermoprotei</taxon>
        <taxon>Sulfolobales</taxon>
        <taxon>Sulfolobaceae</taxon>
        <taxon>Saccharolobus</taxon>
    </lineage>
</organism>
<proteinExistence type="predicted"/>
<name>A0AAQ4CQK0_9CREN</name>
<dbReference type="Pfam" id="PF21100">
    <property type="entry name" value="WHD_MCM"/>
    <property type="match status" value="1"/>
</dbReference>
<dbReference type="InterPro" id="IPR036390">
    <property type="entry name" value="WH_DNA-bd_sf"/>
</dbReference>
<dbReference type="Gene3D" id="1.10.8.60">
    <property type="match status" value="1"/>
</dbReference>
<dbReference type="PANTHER" id="PTHR34301:SF8">
    <property type="entry name" value="ATPASE DOMAIN-CONTAINING PROTEIN"/>
    <property type="match status" value="1"/>
</dbReference>
<dbReference type="InterPro" id="IPR048907">
    <property type="entry name" value="WHD_MCM_arc"/>
</dbReference>
<dbReference type="Pfam" id="PF01637">
    <property type="entry name" value="ATPase_2"/>
    <property type="match status" value="1"/>
</dbReference>
<feature type="domain" description="ATPase" evidence="1">
    <location>
        <begin position="15"/>
        <end position="240"/>
    </location>
</feature>
<sequence>MLFDERPKEKREDLFDRDNEILTIKNNIKRPLIVISGVRRIGKTSVLLVALNEIKENFILIDCRKLKENYGRKDLYSLFSQALSSKLSYLRDILERVRGISILGNYVEIKWKGREYLSLSDLLDNLNKKRLIIAIDEAQRLRGPMSNEVKDAIAHAYDYDKNLTFILTGSEVGLLHDLLDIDNENSPLYGRYYFELSLERFSRDLSEEFLRRGFEEFSLKVEDNIIKEIADYFDGIPGWLTFAGNAYLNMRKIEEVKERAISIAKRELEHLIEEKSNVSQITGRRYKNTLRCLARGKNTWSSLLQCLQEEEGSTISSSVFDNIITNLEKLSIIKDYEFLDPIYKEAAKRLR</sequence>
<dbReference type="SUPFAM" id="SSF46785">
    <property type="entry name" value="Winged helix' DNA-binding domain"/>
    <property type="match status" value="1"/>
</dbReference>
<evidence type="ECO:0000259" key="1">
    <source>
        <dbReference type="Pfam" id="PF01637"/>
    </source>
</evidence>
<dbReference type="SUPFAM" id="SSF52540">
    <property type="entry name" value="P-loop containing nucleoside triphosphate hydrolases"/>
    <property type="match status" value="1"/>
</dbReference>
<evidence type="ECO:0000259" key="2">
    <source>
        <dbReference type="Pfam" id="PF21100"/>
    </source>
</evidence>